<evidence type="ECO:0000256" key="9">
    <source>
        <dbReference type="ARBA" id="ARBA00022490"/>
    </source>
</evidence>
<keyword evidence="15" id="KW-0472">Membrane</keyword>
<dbReference type="PANTHER" id="PTHR10372:SF1">
    <property type="entry name" value="PLAKOPHILIN-3"/>
    <property type="match status" value="1"/>
</dbReference>
<dbReference type="Pfam" id="PF00514">
    <property type="entry name" value="Arm"/>
    <property type="match status" value="2"/>
</dbReference>
<sequence>AGRARLPRALRAQPGRVQPPPAGPARPGDVQRAQLAAQPPVGRVSPRGCWVPRSLPPCSRLAGPGQPPSLAQGMQEKRGESGHGSAPWWGTTAWLTSQCPALALAPLTDTSGARGARSAAPGAPCPEDVVGRAMGWGGHSGTQTGKTPVGCSARVLPHPPVASRFDDIDLPSAVKYLIASDPNLQVLGAAYLQHKCYSDSNAKKQARSLQAMPKLVKLFNSPNQEVQRHATGAMRNLIYDNAENKLALVEENGIYELMRTLREPDDELRKNVTGILWNLSSSDNLKDRLARDTLEQLTDLVLVPLSGLGGLGVIQQNPSEAEIFYNSTGFLRNLSSASQQTRQKMRECHGLVDAMIHYVSSSLEVGKSEDKSVENAVCVLRNLSYRLYDEMPPSSLQRLEGHRRNHSGTVTGELVGCFSPQSKKAREHYLNADIVTFTEVSKDPKGMEWLWNPQIVGIYNRLLQRCELNKHTTEAASGALQNITAGDRRWAGVLSRLALEQERILNPVLDRVRTADHHQLRSLTGLIRNLSRHARNKDEMSTKVVSHLIEKLPGSAGDKAPPVDVIVNIIAVLNNLVVESPMAARDIVYFDGLRKLFFIKKRRDSPDNEKSSRAAASLLGNMWQYNKLHRDFKMKGYRREDFLSL</sequence>
<evidence type="ECO:0000256" key="5">
    <source>
        <dbReference type="ARBA" id="ARBA00004568"/>
    </source>
</evidence>
<feature type="repeat" description="ARM" evidence="18">
    <location>
        <begin position="210"/>
        <end position="253"/>
    </location>
</feature>
<dbReference type="GO" id="GO:0001533">
    <property type="term" value="C:cornified envelope"/>
    <property type="evidence" value="ECO:0007669"/>
    <property type="project" value="UniProtKB-ARBA"/>
</dbReference>
<reference evidence="20 21" key="1">
    <citation type="submission" date="2019-09" db="EMBL/GenBank/DDBJ databases">
        <title>Bird 10,000 Genomes (B10K) Project - Family phase.</title>
        <authorList>
            <person name="Zhang G."/>
        </authorList>
    </citation>
    <scope>NUCLEOTIDE SEQUENCE [LARGE SCALE GENOMIC DNA]</scope>
    <source>
        <strain evidence="20">B10K-DU-017-25</strain>
        <tissue evidence="20">Mixed tissue sample</tissue>
    </source>
</reference>
<dbReference type="GO" id="GO:0022407">
    <property type="term" value="P:regulation of cell-cell adhesion"/>
    <property type="evidence" value="ECO:0007669"/>
    <property type="project" value="UniProtKB-ARBA"/>
</dbReference>
<evidence type="ECO:0000256" key="11">
    <source>
        <dbReference type="ARBA" id="ARBA00022737"/>
    </source>
</evidence>
<evidence type="ECO:0000256" key="1">
    <source>
        <dbReference type="ARBA" id="ARBA00004123"/>
    </source>
</evidence>
<keyword evidence="8" id="KW-0488">Methylation</keyword>
<comment type="similarity">
    <text evidence="6">Belongs to the beta-catenin family.</text>
</comment>
<evidence type="ECO:0000256" key="18">
    <source>
        <dbReference type="PROSITE-ProRule" id="PRU00259"/>
    </source>
</evidence>
<dbReference type="EMBL" id="VYZI01000978">
    <property type="protein sequence ID" value="NWR80168.1"/>
    <property type="molecule type" value="Genomic_DNA"/>
</dbReference>
<dbReference type="InterPro" id="IPR011989">
    <property type="entry name" value="ARM-like"/>
</dbReference>
<dbReference type="GO" id="GO:0098609">
    <property type="term" value="P:cell-cell adhesion"/>
    <property type="evidence" value="ECO:0007669"/>
    <property type="project" value="InterPro"/>
</dbReference>
<evidence type="ECO:0000256" key="3">
    <source>
        <dbReference type="ARBA" id="ARBA00004496"/>
    </source>
</evidence>
<organism evidence="20 21">
    <name type="scientific">Centropus unirufus</name>
    <dbReference type="NCBI Taxonomy" id="1118519"/>
    <lineage>
        <taxon>Eukaryota</taxon>
        <taxon>Metazoa</taxon>
        <taxon>Chordata</taxon>
        <taxon>Craniata</taxon>
        <taxon>Vertebrata</taxon>
        <taxon>Euteleostomi</taxon>
        <taxon>Archelosauria</taxon>
        <taxon>Archosauria</taxon>
        <taxon>Dinosauria</taxon>
        <taxon>Saurischia</taxon>
        <taxon>Theropoda</taxon>
        <taxon>Coelurosauria</taxon>
        <taxon>Aves</taxon>
        <taxon>Neognathae</taxon>
        <taxon>Neoaves</taxon>
        <taxon>Otidimorphae</taxon>
        <taxon>Cuculiformes</taxon>
        <taxon>Centropidae</taxon>
        <taxon>Centropus</taxon>
    </lineage>
</organism>
<dbReference type="Gene3D" id="1.25.10.10">
    <property type="entry name" value="Leucine-rich Repeat Variant"/>
    <property type="match status" value="1"/>
</dbReference>
<evidence type="ECO:0000256" key="6">
    <source>
        <dbReference type="ARBA" id="ARBA00005462"/>
    </source>
</evidence>
<evidence type="ECO:0000256" key="14">
    <source>
        <dbReference type="ARBA" id="ARBA00022949"/>
    </source>
</evidence>
<feature type="non-terminal residue" evidence="20">
    <location>
        <position position="645"/>
    </location>
</feature>
<dbReference type="InterPro" id="IPR016024">
    <property type="entry name" value="ARM-type_fold"/>
</dbReference>
<dbReference type="InterPro" id="IPR028435">
    <property type="entry name" value="Plakophilin/d_Catenin"/>
</dbReference>
<dbReference type="GO" id="GO:0005912">
    <property type="term" value="C:adherens junction"/>
    <property type="evidence" value="ECO:0007669"/>
    <property type="project" value="UniProtKB-SubCell"/>
</dbReference>
<dbReference type="PROSITE" id="PS50176">
    <property type="entry name" value="ARM_REPEAT"/>
    <property type="match status" value="2"/>
</dbReference>
<protein>
    <recommendedName>
        <fullName evidence="17">Plakophilin-3</fullName>
    </recommendedName>
</protein>
<dbReference type="GO" id="GO:0010468">
    <property type="term" value="P:regulation of gene expression"/>
    <property type="evidence" value="ECO:0007669"/>
    <property type="project" value="UniProtKB-ARBA"/>
</dbReference>
<accession>A0A7K5ABS2</accession>
<evidence type="ECO:0000256" key="15">
    <source>
        <dbReference type="ARBA" id="ARBA00023136"/>
    </source>
</evidence>
<evidence type="ECO:0000256" key="7">
    <source>
        <dbReference type="ARBA" id="ARBA00022475"/>
    </source>
</evidence>
<name>A0A7K5ABS2_9AVES</name>
<dbReference type="GO" id="GO:0003723">
    <property type="term" value="F:RNA binding"/>
    <property type="evidence" value="ECO:0007669"/>
    <property type="project" value="UniProtKB-KW"/>
</dbReference>
<comment type="subcellular location">
    <subcellularLocation>
        <location evidence="4">Cell junction</location>
        <location evidence="4">Adherens junction</location>
    </subcellularLocation>
    <subcellularLocation>
        <location evidence="5">Cell junction</location>
        <location evidence="5">Desmosome</location>
    </subcellularLocation>
    <subcellularLocation>
        <location evidence="2">Cell membrane</location>
        <topology evidence="2">Peripheral membrane protein</topology>
    </subcellularLocation>
    <subcellularLocation>
        <location evidence="3">Cytoplasm</location>
    </subcellularLocation>
    <subcellularLocation>
        <location evidence="1">Nucleus</location>
    </subcellularLocation>
</comment>
<feature type="region of interest" description="Disordered" evidence="19">
    <location>
        <begin position="1"/>
        <end position="43"/>
    </location>
</feature>
<keyword evidence="12" id="KW-0694">RNA-binding</keyword>
<dbReference type="GO" id="GO:0005737">
    <property type="term" value="C:cytoplasm"/>
    <property type="evidence" value="ECO:0007669"/>
    <property type="project" value="UniProtKB-SubCell"/>
</dbReference>
<proteinExistence type="inferred from homology"/>
<evidence type="ECO:0000256" key="16">
    <source>
        <dbReference type="ARBA" id="ARBA00023242"/>
    </source>
</evidence>
<evidence type="ECO:0000256" key="13">
    <source>
        <dbReference type="ARBA" id="ARBA00022889"/>
    </source>
</evidence>
<dbReference type="GO" id="GO:0030057">
    <property type="term" value="C:desmosome"/>
    <property type="evidence" value="ECO:0007669"/>
    <property type="project" value="UniProtKB-SubCell"/>
</dbReference>
<evidence type="ECO:0000256" key="2">
    <source>
        <dbReference type="ARBA" id="ARBA00004202"/>
    </source>
</evidence>
<evidence type="ECO:0000256" key="17">
    <source>
        <dbReference type="ARBA" id="ARBA00069719"/>
    </source>
</evidence>
<evidence type="ECO:0000256" key="8">
    <source>
        <dbReference type="ARBA" id="ARBA00022481"/>
    </source>
</evidence>
<dbReference type="SMART" id="SM00185">
    <property type="entry name" value="ARM"/>
    <property type="match status" value="3"/>
</dbReference>
<keyword evidence="14" id="KW-0965">Cell junction</keyword>
<keyword evidence="16" id="KW-0539">Nucleus</keyword>
<feature type="repeat" description="ARM" evidence="18">
    <location>
        <begin position="252"/>
        <end position="283"/>
    </location>
</feature>
<comment type="caution">
    <text evidence="20">The sequence shown here is derived from an EMBL/GenBank/DDBJ whole genome shotgun (WGS) entry which is preliminary data.</text>
</comment>
<dbReference type="AlphaFoldDB" id="A0A7K5ABS2"/>
<dbReference type="GO" id="GO:0005634">
    <property type="term" value="C:nucleus"/>
    <property type="evidence" value="ECO:0007669"/>
    <property type="project" value="UniProtKB-SubCell"/>
</dbReference>
<keyword evidence="10" id="KW-0597">Phosphoprotein</keyword>
<dbReference type="PANTHER" id="PTHR10372">
    <property type="entry name" value="PLAKOPHILLIN-RELATED"/>
    <property type="match status" value="1"/>
</dbReference>
<evidence type="ECO:0000256" key="12">
    <source>
        <dbReference type="ARBA" id="ARBA00022884"/>
    </source>
</evidence>
<keyword evidence="9" id="KW-0963">Cytoplasm</keyword>
<feature type="non-terminal residue" evidence="20">
    <location>
        <position position="1"/>
    </location>
</feature>
<evidence type="ECO:0000256" key="4">
    <source>
        <dbReference type="ARBA" id="ARBA00004536"/>
    </source>
</evidence>
<evidence type="ECO:0000313" key="21">
    <source>
        <dbReference type="Proteomes" id="UP000517892"/>
    </source>
</evidence>
<dbReference type="SUPFAM" id="SSF48371">
    <property type="entry name" value="ARM repeat"/>
    <property type="match status" value="1"/>
</dbReference>
<dbReference type="GO" id="GO:0002159">
    <property type="term" value="P:desmosome assembly"/>
    <property type="evidence" value="ECO:0007669"/>
    <property type="project" value="UniProtKB-ARBA"/>
</dbReference>
<keyword evidence="7" id="KW-1003">Cell membrane</keyword>
<evidence type="ECO:0000256" key="19">
    <source>
        <dbReference type="SAM" id="MobiDB-lite"/>
    </source>
</evidence>
<evidence type="ECO:0000313" key="20">
    <source>
        <dbReference type="EMBL" id="NWR80168.1"/>
    </source>
</evidence>
<keyword evidence="11" id="KW-0677">Repeat</keyword>
<evidence type="ECO:0000256" key="10">
    <source>
        <dbReference type="ARBA" id="ARBA00022553"/>
    </source>
</evidence>
<dbReference type="InterPro" id="IPR000225">
    <property type="entry name" value="Armadillo"/>
</dbReference>
<dbReference type="GO" id="GO:0045785">
    <property type="term" value="P:positive regulation of cell adhesion"/>
    <property type="evidence" value="ECO:0007669"/>
    <property type="project" value="UniProtKB-ARBA"/>
</dbReference>
<dbReference type="FunFam" id="1.25.10.10:FF:000199">
    <property type="entry name" value="plakophilin-3"/>
    <property type="match status" value="1"/>
</dbReference>
<feature type="region of interest" description="Disordered" evidence="19">
    <location>
        <begin position="60"/>
        <end position="85"/>
    </location>
</feature>
<keyword evidence="21" id="KW-1185">Reference proteome</keyword>
<dbReference type="OrthoDB" id="3245100at2759"/>
<dbReference type="Proteomes" id="UP000517892">
    <property type="component" value="Unassembled WGS sequence"/>
</dbReference>
<keyword evidence="13" id="KW-0130">Cell adhesion</keyword>
<gene>
    <name evidence="20" type="primary">Pkp3_1</name>
    <name evidence="20" type="ORF">CENUNI_R14336</name>
</gene>